<evidence type="ECO:0000313" key="2">
    <source>
        <dbReference type="Proteomes" id="UP000247409"/>
    </source>
</evidence>
<reference evidence="1 2" key="1">
    <citation type="journal article" date="2018" name="Mol. Biol. Evol.">
        <title>Analysis of the draft genome of the red seaweed Gracilariopsis chorda provides insights into genome size evolution in Rhodophyta.</title>
        <authorList>
            <person name="Lee J."/>
            <person name="Yang E.C."/>
            <person name="Graf L."/>
            <person name="Yang J.H."/>
            <person name="Qiu H."/>
            <person name="Zel Zion U."/>
            <person name="Chan C.X."/>
            <person name="Stephens T.G."/>
            <person name="Weber A.P.M."/>
            <person name="Boo G.H."/>
            <person name="Boo S.M."/>
            <person name="Kim K.M."/>
            <person name="Shin Y."/>
            <person name="Jung M."/>
            <person name="Lee S.J."/>
            <person name="Yim H.S."/>
            <person name="Lee J.H."/>
            <person name="Bhattacharya D."/>
            <person name="Yoon H.S."/>
        </authorList>
    </citation>
    <scope>NUCLEOTIDE SEQUENCE [LARGE SCALE GENOMIC DNA]</scope>
    <source>
        <strain evidence="1 2">SKKU-2015</strain>
        <tissue evidence="1">Whole body</tissue>
    </source>
</reference>
<dbReference type="AlphaFoldDB" id="A0A2V3IE02"/>
<dbReference type="Proteomes" id="UP000247409">
    <property type="component" value="Unassembled WGS sequence"/>
</dbReference>
<dbReference type="OrthoDB" id="2148418at2759"/>
<name>A0A2V3IE02_9FLOR</name>
<organism evidence="1 2">
    <name type="scientific">Gracilariopsis chorda</name>
    <dbReference type="NCBI Taxonomy" id="448386"/>
    <lineage>
        <taxon>Eukaryota</taxon>
        <taxon>Rhodophyta</taxon>
        <taxon>Florideophyceae</taxon>
        <taxon>Rhodymeniophycidae</taxon>
        <taxon>Gracilariales</taxon>
        <taxon>Gracilariaceae</taxon>
        <taxon>Gracilariopsis</taxon>
    </lineage>
</organism>
<evidence type="ECO:0000313" key="1">
    <source>
        <dbReference type="EMBL" id="PXF40294.1"/>
    </source>
</evidence>
<accession>A0A2V3IE02</accession>
<proteinExistence type="predicted"/>
<keyword evidence="2" id="KW-1185">Reference proteome</keyword>
<comment type="caution">
    <text evidence="1">The sequence shown here is derived from an EMBL/GenBank/DDBJ whole genome shotgun (WGS) entry which is preliminary data.</text>
</comment>
<gene>
    <name evidence="1" type="ORF">BWQ96_10000</name>
</gene>
<dbReference type="EMBL" id="NBIV01000317">
    <property type="protein sequence ID" value="PXF40294.1"/>
    <property type="molecule type" value="Genomic_DNA"/>
</dbReference>
<sequence>MIEVKDIIRVPPAEIRDEQNSVEELGIVGSNIKLFEGACQRLGALPNISISAVAALAPPFISRLKEDSFGRLMTLMTAYLFKQVELGRGAKERLEYVQQHAEREVD</sequence>
<protein>
    <submittedName>
        <fullName evidence="1">Uncharacterized protein</fullName>
    </submittedName>
</protein>